<evidence type="ECO:0000256" key="2">
    <source>
        <dbReference type="ARBA" id="ARBA00009863"/>
    </source>
</evidence>
<keyword evidence="3" id="KW-0809">Transit peptide</keyword>
<evidence type="ECO:0000256" key="5">
    <source>
        <dbReference type="ARBA" id="ARBA00023128"/>
    </source>
</evidence>
<dbReference type="Pfam" id="PF10236">
    <property type="entry name" value="DAP3"/>
    <property type="match status" value="1"/>
</dbReference>
<proteinExistence type="inferred from homology"/>
<dbReference type="OrthoDB" id="274828at2759"/>
<dbReference type="GeneID" id="24918136"/>
<evidence type="ECO:0000256" key="7">
    <source>
        <dbReference type="ARBA" id="ARBA00035140"/>
    </source>
</evidence>
<dbReference type="SUPFAM" id="SSF52540">
    <property type="entry name" value="P-loop containing nucleoside triphosphate hydrolases"/>
    <property type="match status" value="2"/>
</dbReference>
<dbReference type="InterPro" id="IPR027417">
    <property type="entry name" value="P-loop_NTPase"/>
</dbReference>
<dbReference type="GO" id="GO:0005763">
    <property type="term" value="C:mitochondrial small ribosomal subunit"/>
    <property type="evidence" value="ECO:0007669"/>
    <property type="project" value="TreeGrafter"/>
</dbReference>
<comment type="subcellular location">
    <subcellularLocation>
        <location evidence="1">Mitochondrion</location>
    </subcellularLocation>
</comment>
<keyword evidence="5" id="KW-0496">Mitochondrion</keyword>
<evidence type="ECO:0000256" key="3">
    <source>
        <dbReference type="ARBA" id="ARBA00022946"/>
    </source>
</evidence>
<dbReference type="PANTHER" id="PTHR12810">
    <property type="entry name" value="MITOCHONDRIAL 28S RIBOSOMAL PROTEIN S29"/>
    <property type="match status" value="1"/>
</dbReference>
<organism evidence="9">
    <name type="scientific">Blastocystis hominis</name>
    <dbReference type="NCBI Taxonomy" id="12968"/>
    <lineage>
        <taxon>Eukaryota</taxon>
        <taxon>Sar</taxon>
        <taxon>Stramenopiles</taxon>
        <taxon>Bigyra</taxon>
        <taxon>Opalozoa</taxon>
        <taxon>Opalinata</taxon>
        <taxon>Blastocystidae</taxon>
        <taxon>Blastocystis</taxon>
    </lineage>
</organism>
<dbReference type="EMBL" id="FN668644">
    <property type="protein sequence ID" value="CBK21734.2"/>
    <property type="molecule type" value="Genomic_DNA"/>
</dbReference>
<dbReference type="InParanoid" id="D8LY77"/>
<dbReference type="InterPro" id="IPR019368">
    <property type="entry name" value="Ribosomal_mS29"/>
</dbReference>
<feature type="region of interest" description="Disordered" evidence="8">
    <location>
        <begin position="33"/>
        <end position="65"/>
    </location>
</feature>
<evidence type="ECO:0000313" key="10">
    <source>
        <dbReference type="EMBL" id="CBK20585.2"/>
    </source>
</evidence>
<gene>
    <name evidence="9" type="ORF">GSBLH_T00000848001</name>
    <name evidence="10" type="ORF">GSBLH_T00000891001</name>
    <name evidence="11" type="ORF">GSBLH_T00001854001</name>
</gene>
<dbReference type="GeneID" id="24918178"/>
<dbReference type="RefSeq" id="XP_012895782.1">
    <property type="nucleotide sequence ID" value="XM_013040328.1"/>
</dbReference>
<dbReference type="RefSeq" id="XP_012894580.1">
    <property type="nucleotide sequence ID" value="XM_013039126.1"/>
</dbReference>
<evidence type="ECO:0000256" key="6">
    <source>
        <dbReference type="ARBA" id="ARBA00023274"/>
    </source>
</evidence>
<dbReference type="Proteomes" id="UP000008312">
    <property type="component" value="Unassembled WGS sequence"/>
</dbReference>
<evidence type="ECO:0000313" key="12">
    <source>
        <dbReference type="Proteomes" id="UP000008312"/>
    </source>
</evidence>
<dbReference type="RefSeq" id="XP_012894633.1">
    <property type="nucleotide sequence ID" value="XM_013039179.1"/>
</dbReference>
<keyword evidence="6" id="KW-0687">Ribonucleoprotein</keyword>
<keyword evidence="12" id="KW-1185">Reference proteome</keyword>
<name>D8LY77_BLAHO</name>
<evidence type="ECO:0000256" key="4">
    <source>
        <dbReference type="ARBA" id="ARBA00022980"/>
    </source>
</evidence>
<dbReference type="EMBL" id="FN668639">
    <property type="protein sequence ID" value="CBK20532.2"/>
    <property type="molecule type" value="Genomic_DNA"/>
</dbReference>
<dbReference type="GeneID" id="24919079"/>
<dbReference type="AlphaFoldDB" id="D8LY77"/>
<reference evidence="9" key="1">
    <citation type="submission" date="2010-02" db="EMBL/GenBank/DDBJ databases">
        <title>Sequencing and annotation of the Blastocystis hominis genome.</title>
        <authorList>
            <person name="Wincker P."/>
        </authorList>
    </citation>
    <scope>NUCLEOTIDE SEQUENCE</scope>
    <source>
        <strain evidence="9">Singapore isolate B</strain>
    </source>
</reference>
<accession>D8LY77</accession>
<dbReference type="PANTHER" id="PTHR12810:SF0">
    <property type="entry name" value="SMALL RIBOSOMAL SUBUNIT PROTEIN MS29"/>
    <property type="match status" value="1"/>
</dbReference>
<evidence type="ECO:0000313" key="9">
    <source>
        <dbReference type="EMBL" id="CBK20532.2"/>
    </source>
</evidence>
<dbReference type="EMBL" id="FN668639">
    <property type="protein sequence ID" value="CBK20585.2"/>
    <property type="molecule type" value="Genomic_DNA"/>
</dbReference>
<dbReference type="GO" id="GO:0003735">
    <property type="term" value="F:structural constituent of ribosome"/>
    <property type="evidence" value="ECO:0007669"/>
    <property type="project" value="TreeGrafter"/>
</dbReference>
<sequence length="507" mass="59310">MLSIALRNRIAISSARRVALYRTVRCFATQSESAANSDSAAKQGEPVETATPNANEKQSTKKGVELPDFPEFPFIQDDYKEGIRNRDYLKNVPREKRVDLSKKKEGDIVYFDDEEFKHYFPHDFYCGFEKQRELTLMNTMQIRKEALRIISKLNAFQAGESIDFYPFLCLTGPRGSGKSMVLRSVYYECRRNNWITWFIPSARVWTHRGYQVIPMTRRSGGFFAQPEHCQKLLLDLHITSGHLLRNVRVKGHFDRSLFWAKSQFGAAIDSGAASRLTVDQLVLYGVNSARDSYEVAAYVKRELEECTEYPVLIAIDDYNALHDYSLFEYQNRPIHARKLYLPSLFRVFDEADWMQERALDDFPQQRAAQLHREVPPLQPETPMPPTPHIAFQNTLRNGVVIGAVENRYDHFIKFEDVVQLGQKHNLTVGKCSFEVFDAFVDMFEKNDIISPMNEFQREYLYAHTQGNYRELVWNLLCNRRWLWDFTPGKAYQKWVENYPEMKELWES</sequence>
<evidence type="ECO:0000256" key="8">
    <source>
        <dbReference type="SAM" id="MobiDB-lite"/>
    </source>
</evidence>
<evidence type="ECO:0000256" key="1">
    <source>
        <dbReference type="ARBA" id="ARBA00004173"/>
    </source>
</evidence>
<evidence type="ECO:0000313" key="11">
    <source>
        <dbReference type="EMBL" id="CBK21734.2"/>
    </source>
</evidence>
<keyword evidence="4" id="KW-0689">Ribosomal protein</keyword>
<comment type="similarity">
    <text evidence="2">Belongs to the mitochondrion-specific ribosomal protein mS29 family.</text>
</comment>
<protein>
    <recommendedName>
        <fullName evidence="7">Small ribosomal subunit protein mS29</fullName>
    </recommendedName>
</protein>